<dbReference type="Proteomes" id="UP001155182">
    <property type="component" value="Unassembled WGS sequence"/>
</dbReference>
<comment type="caution">
    <text evidence="2">The sequence shown here is derived from an EMBL/GenBank/DDBJ whole genome shotgun (WGS) entry which is preliminary data.</text>
</comment>
<evidence type="ECO:0000256" key="1">
    <source>
        <dbReference type="SAM" id="SignalP"/>
    </source>
</evidence>
<feature type="signal peptide" evidence="1">
    <location>
        <begin position="1"/>
        <end position="22"/>
    </location>
</feature>
<keyword evidence="3" id="KW-1185">Reference proteome</keyword>
<name>A0A9X2JDU9_9SPHI</name>
<reference evidence="2" key="1">
    <citation type="submission" date="2022-06" db="EMBL/GenBank/DDBJ databases">
        <title>Solitalea sp. MAHUQ-68 isolated from rhizospheric soil.</title>
        <authorList>
            <person name="Huq M.A."/>
        </authorList>
    </citation>
    <scope>NUCLEOTIDE SEQUENCE</scope>
    <source>
        <strain evidence="2">MAHUQ-68</strain>
    </source>
</reference>
<sequence>MKKRLYLVITIVIFSFVTNSCSDDDADTQSCDVSTESYTTQSNGTVTYTVTANSGSTVTSITYEGTNGPVTVSNPGGNFNLSVNVEAGTTISLNAKGTAVKGQIRAYFTFTGNGGNEVSEKLKVCPGE</sequence>
<dbReference type="AlphaFoldDB" id="A0A9X2JDU9"/>
<keyword evidence="1" id="KW-0732">Signal</keyword>
<protein>
    <submittedName>
        <fullName evidence="2">Uncharacterized protein</fullName>
    </submittedName>
</protein>
<dbReference type="RefSeq" id="WP_252589538.1">
    <property type="nucleotide sequence ID" value="NZ_JAMWYS010000058.1"/>
</dbReference>
<gene>
    <name evidence="2" type="ORF">NF867_16695</name>
</gene>
<proteinExistence type="predicted"/>
<organism evidence="2 3">
    <name type="scientific">Solitalea agri</name>
    <dbReference type="NCBI Taxonomy" id="2953739"/>
    <lineage>
        <taxon>Bacteria</taxon>
        <taxon>Pseudomonadati</taxon>
        <taxon>Bacteroidota</taxon>
        <taxon>Sphingobacteriia</taxon>
        <taxon>Sphingobacteriales</taxon>
        <taxon>Sphingobacteriaceae</taxon>
        <taxon>Solitalea</taxon>
    </lineage>
</organism>
<evidence type="ECO:0000313" key="2">
    <source>
        <dbReference type="EMBL" id="MCO4294503.1"/>
    </source>
</evidence>
<accession>A0A9X2JDU9</accession>
<feature type="chain" id="PRO_5040785471" evidence="1">
    <location>
        <begin position="23"/>
        <end position="128"/>
    </location>
</feature>
<evidence type="ECO:0000313" key="3">
    <source>
        <dbReference type="Proteomes" id="UP001155182"/>
    </source>
</evidence>
<dbReference type="EMBL" id="JAMWYS010000058">
    <property type="protein sequence ID" value="MCO4294503.1"/>
    <property type="molecule type" value="Genomic_DNA"/>
</dbReference>